<comment type="similarity">
    <text evidence="1">Belongs to the cytochrome P450 family.</text>
</comment>
<proteinExistence type="inferred from homology"/>
<dbReference type="PRINTS" id="PR00359">
    <property type="entry name" value="BP450"/>
</dbReference>
<organism evidence="2 3">
    <name type="scientific">Streptomyces silvisoli</name>
    <dbReference type="NCBI Taxonomy" id="3034235"/>
    <lineage>
        <taxon>Bacteria</taxon>
        <taxon>Bacillati</taxon>
        <taxon>Actinomycetota</taxon>
        <taxon>Actinomycetes</taxon>
        <taxon>Kitasatosporales</taxon>
        <taxon>Streptomycetaceae</taxon>
        <taxon>Streptomyces</taxon>
    </lineage>
</organism>
<dbReference type="EMBL" id="JARJBC010000001">
    <property type="protein sequence ID" value="MDF3287924.1"/>
    <property type="molecule type" value="Genomic_DNA"/>
</dbReference>
<dbReference type="Pfam" id="PF00067">
    <property type="entry name" value="p450"/>
    <property type="match status" value="1"/>
</dbReference>
<evidence type="ECO:0000313" key="3">
    <source>
        <dbReference type="Proteomes" id="UP001216579"/>
    </source>
</evidence>
<dbReference type="InterPro" id="IPR036396">
    <property type="entry name" value="Cyt_P450_sf"/>
</dbReference>
<dbReference type="PANTHER" id="PTHR46696:SF4">
    <property type="entry name" value="BIOTIN BIOSYNTHESIS CYTOCHROME P450"/>
    <property type="match status" value="1"/>
</dbReference>
<dbReference type="CDD" id="cd11033">
    <property type="entry name" value="CYP142-like"/>
    <property type="match status" value="1"/>
</dbReference>
<dbReference type="InterPro" id="IPR002397">
    <property type="entry name" value="Cyt_P450_B"/>
</dbReference>
<evidence type="ECO:0000313" key="2">
    <source>
        <dbReference type="EMBL" id="MDF3287924.1"/>
    </source>
</evidence>
<protein>
    <submittedName>
        <fullName evidence="2">Cytochrome P450</fullName>
    </submittedName>
</protein>
<dbReference type="Gene3D" id="1.10.630.10">
    <property type="entry name" value="Cytochrome P450"/>
    <property type="match status" value="1"/>
</dbReference>
<reference evidence="2 3" key="1">
    <citation type="submission" date="2023-03" db="EMBL/GenBank/DDBJ databases">
        <title>Draft genome sequence of Streptomyces sp. RB6PN23 isolated from peat swamp forest in Thailand.</title>
        <authorList>
            <person name="Klaysubun C."/>
            <person name="Duangmal K."/>
        </authorList>
    </citation>
    <scope>NUCLEOTIDE SEQUENCE [LARGE SCALE GENOMIC DNA]</scope>
    <source>
        <strain evidence="2 3">RB6PN23</strain>
    </source>
</reference>
<dbReference type="SUPFAM" id="SSF48264">
    <property type="entry name" value="Cytochrome P450"/>
    <property type="match status" value="1"/>
</dbReference>
<dbReference type="Proteomes" id="UP001216579">
    <property type="component" value="Unassembled WGS sequence"/>
</dbReference>
<evidence type="ECO:0000256" key="1">
    <source>
        <dbReference type="ARBA" id="ARBA00010617"/>
    </source>
</evidence>
<sequence>MRHDISRLVDGATYRSGNPFALWRWMRENAPVVWHEPGVFPGFWSLTRFAEVKEVLRDAETFSSSSGILLRPLAQGVDPGSDRTLALSDAPRHTVLRGAIAGWFAPRNLRLLTDSLNSAAHSIVRDAVRASRIDFVTEVAAKLPLEVVCAFLGIPDEDRPSIVEWSTDAFCAGTAEERSIAHLQILDYFGDLAERRRSRPGEDLVSVLAGVRFENAYLPLEEVVLNCDNLLVGGTENVRLAMSGGMLALLERPGQWALLREDFEGAVDTAVEEILRWTSSATHILRRARRDVVLGGQRIRRGDLVVCWLTSANRDPAQFTDPDVFDVRRTPNRHLALGAGPHYCVGTRLAKLEIAAVLREFFAQVDQVLPDGEPEHLDSIVVNGLRRLPLRLTASAVSRPRGMAGVRG</sequence>
<dbReference type="InterPro" id="IPR001128">
    <property type="entry name" value="Cyt_P450"/>
</dbReference>
<name>A0ABT5ZDM9_9ACTN</name>
<dbReference type="PANTHER" id="PTHR46696">
    <property type="entry name" value="P450, PUTATIVE (EUROFUNG)-RELATED"/>
    <property type="match status" value="1"/>
</dbReference>
<gene>
    <name evidence="2" type="ORF">P3G67_01475</name>
</gene>
<keyword evidence="3" id="KW-1185">Reference proteome</keyword>
<accession>A0ABT5ZDM9</accession>
<comment type="caution">
    <text evidence="2">The sequence shown here is derived from an EMBL/GenBank/DDBJ whole genome shotgun (WGS) entry which is preliminary data.</text>
</comment>
<dbReference type="RefSeq" id="WP_276091792.1">
    <property type="nucleotide sequence ID" value="NZ_JARJBC010000001.1"/>
</dbReference>